<reference evidence="2" key="1">
    <citation type="journal article" date="2020" name="Stud. Mycol.">
        <title>101 Dothideomycetes genomes: a test case for predicting lifestyles and emergence of pathogens.</title>
        <authorList>
            <person name="Haridas S."/>
            <person name="Albert R."/>
            <person name="Binder M."/>
            <person name="Bloem J."/>
            <person name="Labutti K."/>
            <person name="Salamov A."/>
            <person name="Andreopoulos B."/>
            <person name="Baker S."/>
            <person name="Barry K."/>
            <person name="Bills G."/>
            <person name="Bluhm B."/>
            <person name="Cannon C."/>
            <person name="Castanera R."/>
            <person name="Culley D."/>
            <person name="Daum C."/>
            <person name="Ezra D."/>
            <person name="Gonzalez J."/>
            <person name="Henrissat B."/>
            <person name="Kuo A."/>
            <person name="Liang C."/>
            <person name="Lipzen A."/>
            <person name="Lutzoni F."/>
            <person name="Magnuson J."/>
            <person name="Mondo S."/>
            <person name="Nolan M."/>
            <person name="Ohm R."/>
            <person name="Pangilinan J."/>
            <person name="Park H.-J."/>
            <person name="Ramirez L."/>
            <person name="Alfaro M."/>
            <person name="Sun H."/>
            <person name="Tritt A."/>
            <person name="Yoshinaga Y."/>
            <person name="Zwiers L.-H."/>
            <person name="Turgeon B."/>
            <person name="Goodwin S."/>
            <person name="Spatafora J."/>
            <person name="Crous P."/>
            <person name="Grigoriev I."/>
        </authorList>
    </citation>
    <scope>NUCLEOTIDE SEQUENCE</scope>
    <source>
        <strain evidence="2">CBS 122368</strain>
    </source>
</reference>
<dbReference type="GeneID" id="54587488"/>
<protein>
    <submittedName>
        <fullName evidence="2">Uncharacterized protein</fullName>
    </submittedName>
</protein>
<evidence type="ECO:0000256" key="1">
    <source>
        <dbReference type="SAM" id="MobiDB-lite"/>
    </source>
</evidence>
<organism evidence="2 3">
    <name type="scientific">Trematosphaeria pertusa</name>
    <dbReference type="NCBI Taxonomy" id="390896"/>
    <lineage>
        <taxon>Eukaryota</taxon>
        <taxon>Fungi</taxon>
        <taxon>Dikarya</taxon>
        <taxon>Ascomycota</taxon>
        <taxon>Pezizomycotina</taxon>
        <taxon>Dothideomycetes</taxon>
        <taxon>Pleosporomycetidae</taxon>
        <taxon>Pleosporales</taxon>
        <taxon>Massarineae</taxon>
        <taxon>Trematosphaeriaceae</taxon>
        <taxon>Trematosphaeria</taxon>
    </lineage>
</organism>
<dbReference type="AlphaFoldDB" id="A0A6A6HUK2"/>
<gene>
    <name evidence="2" type="ORF">BU26DRAFT_571595</name>
</gene>
<accession>A0A6A6HUK2</accession>
<name>A0A6A6HUK2_9PLEO</name>
<proteinExistence type="predicted"/>
<evidence type="ECO:0000313" key="2">
    <source>
        <dbReference type="EMBL" id="KAF2241854.1"/>
    </source>
</evidence>
<keyword evidence="3" id="KW-1185">Reference proteome</keyword>
<dbReference type="Proteomes" id="UP000800094">
    <property type="component" value="Unassembled WGS sequence"/>
</dbReference>
<evidence type="ECO:0000313" key="3">
    <source>
        <dbReference type="Proteomes" id="UP000800094"/>
    </source>
</evidence>
<sequence>MPNVPAGALEAGNTAPRKRCIIPLAGTIPSAVDPHDALPDAWTWRVPAMTTEDREGRRKPHGCRDYDYAVTVRCDSRRRHCSICPQGARGTVAAAGRTGRCARTQGRCFELSRVYPGFQPSSPPRVRVRNRGIPTPSALGARGRPPCGASPPAVRAARSQPGDCRLALLPAPLALRRAGAAVDAIIVLFLTRSGLPRYAATRVPAQHPPGTRLQP</sequence>
<feature type="region of interest" description="Disordered" evidence="1">
    <location>
        <begin position="135"/>
        <end position="155"/>
    </location>
</feature>
<dbReference type="EMBL" id="ML987210">
    <property type="protein sequence ID" value="KAF2241854.1"/>
    <property type="molecule type" value="Genomic_DNA"/>
</dbReference>
<dbReference type="RefSeq" id="XP_033676858.1">
    <property type="nucleotide sequence ID" value="XM_033834158.1"/>
</dbReference>